<dbReference type="Gene3D" id="1.25.40.20">
    <property type="entry name" value="Ankyrin repeat-containing domain"/>
    <property type="match status" value="1"/>
</dbReference>
<evidence type="ECO:0000256" key="1">
    <source>
        <dbReference type="ARBA" id="ARBA00022737"/>
    </source>
</evidence>
<dbReference type="EMBL" id="GG739019">
    <property type="protein sequence ID" value="EFC35804.1"/>
    <property type="molecule type" value="Genomic_DNA"/>
</dbReference>
<evidence type="ECO:0000313" key="4">
    <source>
        <dbReference type="Proteomes" id="UP000006671"/>
    </source>
</evidence>
<dbReference type="InterPro" id="IPR002110">
    <property type="entry name" value="Ankyrin_rpt"/>
</dbReference>
<reference evidence="3 4" key="1">
    <citation type="journal article" date="2010" name="Cell">
        <title>The genome of Naegleria gruberi illuminates early eukaryotic versatility.</title>
        <authorList>
            <person name="Fritz-Laylin L.K."/>
            <person name="Prochnik S.E."/>
            <person name="Ginger M.L."/>
            <person name="Dacks J.B."/>
            <person name="Carpenter M.L."/>
            <person name="Field M.C."/>
            <person name="Kuo A."/>
            <person name="Paredez A."/>
            <person name="Chapman J."/>
            <person name="Pham J."/>
            <person name="Shu S."/>
            <person name="Neupane R."/>
            <person name="Cipriano M."/>
            <person name="Mancuso J."/>
            <person name="Tu H."/>
            <person name="Salamov A."/>
            <person name="Lindquist E."/>
            <person name="Shapiro H."/>
            <person name="Lucas S."/>
            <person name="Grigoriev I.V."/>
            <person name="Cande W.Z."/>
            <person name="Fulton C."/>
            <person name="Rokhsar D.S."/>
            <person name="Dawson S.C."/>
        </authorList>
    </citation>
    <scope>NUCLEOTIDE SEQUENCE [LARGE SCALE GENOMIC DNA]</scope>
    <source>
        <strain evidence="3 4">NEG-M</strain>
    </source>
</reference>
<dbReference type="KEGG" id="ngr:NAEGRDRAFT_76535"/>
<sequence length="128" mass="13949">MGNSPLQAIVNNDIATLSTLQLQDCINDLQTDRKTSLLAIACEKSNLEIIKILLSVPNINVNLGHKPPLYIACERGSEEIVKLLLNIPTINVNQEYTGLTALCKSCKLGNILIVKQLLNNSNINVNLG</sequence>
<dbReference type="AlphaFoldDB" id="D2W547"/>
<keyword evidence="2" id="KW-0040">ANK repeat</keyword>
<gene>
    <name evidence="3" type="ORF">NAEGRDRAFT_76535</name>
</gene>
<dbReference type="InterPro" id="IPR036770">
    <property type="entry name" value="Ankyrin_rpt-contain_sf"/>
</dbReference>
<dbReference type="RefSeq" id="XP_002668548.1">
    <property type="nucleotide sequence ID" value="XM_002668502.1"/>
</dbReference>
<name>D2W547_NAEGR</name>
<dbReference type="SUPFAM" id="SSF48403">
    <property type="entry name" value="Ankyrin repeat"/>
    <property type="match status" value="1"/>
</dbReference>
<organism evidence="4">
    <name type="scientific">Naegleria gruberi</name>
    <name type="common">Amoeba</name>
    <dbReference type="NCBI Taxonomy" id="5762"/>
    <lineage>
        <taxon>Eukaryota</taxon>
        <taxon>Discoba</taxon>
        <taxon>Heterolobosea</taxon>
        <taxon>Tetramitia</taxon>
        <taxon>Eutetramitia</taxon>
        <taxon>Vahlkampfiidae</taxon>
        <taxon>Naegleria</taxon>
    </lineage>
</organism>
<dbReference type="InParanoid" id="D2W547"/>
<dbReference type="Proteomes" id="UP000006671">
    <property type="component" value="Unassembled WGS sequence"/>
</dbReference>
<evidence type="ECO:0000256" key="2">
    <source>
        <dbReference type="ARBA" id="ARBA00023043"/>
    </source>
</evidence>
<dbReference type="OrthoDB" id="341259at2759"/>
<dbReference type="Pfam" id="PF12796">
    <property type="entry name" value="Ank_2"/>
    <property type="match status" value="1"/>
</dbReference>
<keyword evidence="4" id="KW-1185">Reference proteome</keyword>
<keyword evidence="1" id="KW-0677">Repeat</keyword>
<dbReference type="Pfam" id="PF00023">
    <property type="entry name" value="Ank"/>
    <property type="match status" value="1"/>
</dbReference>
<dbReference type="PANTHER" id="PTHR24198:SF165">
    <property type="entry name" value="ANKYRIN REPEAT-CONTAINING PROTEIN-RELATED"/>
    <property type="match status" value="1"/>
</dbReference>
<proteinExistence type="predicted"/>
<dbReference type="VEuPathDB" id="AmoebaDB:NAEGRDRAFT_76535"/>
<accession>D2W547</accession>
<protein>
    <submittedName>
        <fullName evidence="3">Predicted protein</fullName>
    </submittedName>
</protein>
<dbReference type="GeneID" id="8847990"/>
<feature type="non-terminal residue" evidence="3">
    <location>
        <position position="128"/>
    </location>
</feature>
<evidence type="ECO:0000313" key="3">
    <source>
        <dbReference type="EMBL" id="EFC35804.1"/>
    </source>
</evidence>
<dbReference type="SMART" id="SM00248">
    <property type="entry name" value="ANK"/>
    <property type="match status" value="3"/>
</dbReference>
<dbReference type="PANTHER" id="PTHR24198">
    <property type="entry name" value="ANKYRIN REPEAT AND PROTEIN KINASE DOMAIN-CONTAINING PROTEIN"/>
    <property type="match status" value="1"/>
</dbReference>